<dbReference type="RefSeq" id="XP_002183261.1">
    <property type="nucleotide sequence ID" value="XM_002183225.1"/>
</dbReference>
<sequence length="249" mass="28150">MDPLEHVLMNLLGATTPDLSYCRFFEEYGIFQASKLASITKNRLATVSYGVLTPSVGDTPATIVCMFLPPAQQDQILKIVKWFLSKGTNVTNKTWLELTPEVLEYWQPASAIVTPATPVGSDAWSSFVKSTAAKFRKTIKNHSVPYPKFSEDRFWVTWKTNICIKLCIHGVQFVLDPDYLPETVNKTDTFAEMQNFVFGVFNNILLTPCAREILHNHVDELDAQAVYRNLVALYGKGIKYQCADHCHIH</sequence>
<organism evidence="1 2">
    <name type="scientific">Phaeodactylum tricornutum (strain CCAP 1055/1)</name>
    <dbReference type="NCBI Taxonomy" id="556484"/>
    <lineage>
        <taxon>Eukaryota</taxon>
        <taxon>Sar</taxon>
        <taxon>Stramenopiles</taxon>
        <taxon>Ochrophyta</taxon>
        <taxon>Bacillariophyta</taxon>
        <taxon>Bacillariophyceae</taxon>
        <taxon>Bacillariophycidae</taxon>
        <taxon>Naviculales</taxon>
        <taxon>Phaeodactylaceae</taxon>
        <taxon>Phaeodactylum</taxon>
    </lineage>
</organism>
<dbReference type="KEGG" id="pti:PHATRDRAFT_39222"/>
<dbReference type="Proteomes" id="UP000000759">
    <property type="component" value="Chromosome 18"/>
</dbReference>
<dbReference type="GeneID" id="7194681"/>
<accession>B7G7E6</accession>
<reference evidence="1 2" key="1">
    <citation type="journal article" date="2008" name="Nature">
        <title>The Phaeodactylum genome reveals the evolutionary history of diatom genomes.</title>
        <authorList>
            <person name="Bowler C."/>
            <person name="Allen A.E."/>
            <person name="Badger J.H."/>
            <person name="Grimwood J."/>
            <person name="Jabbari K."/>
            <person name="Kuo A."/>
            <person name="Maheswari U."/>
            <person name="Martens C."/>
            <person name="Maumus F."/>
            <person name="Otillar R.P."/>
            <person name="Rayko E."/>
            <person name="Salamov A."/>
            <person name="Vandepoele K."/>
            <person name="Beszteri B."/>
            <person name="Gruber A."/>
            <person name="Heijde M."/>
            <person name="Katinka M."/>
            <person name="Mock T."/>
            <person name="Valentin K."/>
            <person name="Verret F."/>
            <person name="Berges J.A."/>
            <person name="Brownlee C."/>
            <person name="Cadoret J.P."/>
            <person name="Chiovitti A."/>
            <person name="Choi C.J."/>
            <person name="Coesel S."/>
            <person name="De Martino A."/>
            <person name="Detter J.C."/>
            <person name="Durkin C."/>
            <person name="Falciatore A."/>
            <person name="Fournet J."/>
            <person name="Haruta M."/>
            <person name="Huysman M.J."/>
            <person name="Jenkins B.D."/>
            <person name="Jiroutova K."/>
            <person name="Jorgensen R.E."/>
            <person name="Joubert Y."/>
            <person name="Kaplan A."/>
            <person name="Kroger N."/>
            <person name="Kroth P.G."/>
            <person name="La Roche J."/>
            <person name="Lindquist E."/>
            <person name="Lommer M."/>
            <person name="Martin-Jezequel V."/>
            <person name="Lopez P.J."/>
            <person name="Lucas S."/>
            <person name="Mangogna M."/>
            <person name="McGinnis K."/>
            <person name="Medlin L.K."/>
            <person name="Montsant A."/>
            <person name="Oudot-Le Secq M.P."/>
            <person name="Napoli C."/>
            <person name="Obornik M."/>
            <person name="Parker M.S."/>
            <person name="Petit J.L."/>
            <person name="Porcel B.M."/>
            <person name="Poulsen N."/>
            <person name="Robison M."/>
            <person name="Rychlewski L."/>
            <person name="Rynearson T.A."/>
            <person name="Schmutz J."/>
            <person name="Shapiro H."/>
            <person name="Siaut M."/>
            <person name="Stanley M."/>
            <person name="Sussman M.R."/>
            <person name="Taylor A.R."/>
            <person name="Vardi A."/>
            <person name="von Dassow P."/>
            <person name="Vyverman W."/>
            <person name="Willis A."/>
            <person name="Wyrwicz L.S."/>
            <person name="Rokhsar D.S."/>
            <person name="Weissenbach J."/>
            <person name="Armbrust E.V."/>
            <person name="Green B.R."/>
            <person name="Van de Peer Y."/>
            <person name="Grigoriev I.V."/>
        </authorList>
    </citation>
    <scope>NUCLEOTIDE SEQUENCE [LARGE SCALE GENOMIC DNA]</scope>
    <source>
        <strain evidence="1 2">CCAP 1055/1</strain>
    </source>
</reference>
<dbReference type="EMBL" id="CM000620">
    <property type="protein sequence ID" value="EEC45479.1"/>
    <property type="molecule type" value="Genomic_DNA"/>
</dbReference>
<dbReference type="AlphaFoldDB" id="B7G7E6"/>
<dbReference type="PaxDb" id="2850-Phatr39222"/>
<dbReference type="InParanoid" id="B7G7E6"/>
<evidence type="ECO:0000313" key="1">
    <source>
        <dbReference type="EMBL" id="EEC45479.1"/>
    </source>
</evidence>
<proteinExistence type="predicted"/>
<keyword evidence="2" id="KW-1185">Reference proteome</keyword>
<evidence type="ECO:0000313" key="2">
    <source>
        <dbReference type="Proteomes" id="UP000000759"/>
    </source>
</evidence>
<dbReference type="HOGENOM" id="CLU_043097_0_0_1"/>
<protein>
    <submittedName>
        <fullName evidence="1">Uncharacterized protein</fullName>
    </submittedName>
</protein>
<dbReference type="OrthoDB" id="54627at2759"/>
<name>B7G7E6_PHATC</name>
<reference evidence="2" key="2">
    <citation type="submission" date="2008-08" db="EMBL/GenBank/DDBJ databases">
        <authorList>
            <consortium name="Diatom Consortium"/>
            <person name="Grigoriev I."/>
            <person name="Grimwood J."/>
            <person name="Kuo A."/>
            <person name="Otillar R.P."/>
            <person name="Salamov A."/>
            <person name="Detter J.C."/>
            <person name="Lindquist E."/>
            <person name="Shapiro H."/>
            <person name="Lucas S."/>
            <person name="Glavina del Rio T."/>
            <person name="Pitluck S."/>
            <person name="Rokhsar D."/>
            <person name="Bowler C."/>
        </authorList>
    </citation>
    <scope>GENOME REANNOTATION</scope>
    <source>
        <strain evidence="2">CCAP 1055/1</strain>
    </source>
</reference>
<gene>
    <name evidence="1" type="ORF">PHATRDRAFT_39222</name>
</gene>